<dbReference type="Proteomes" id="UP000266389">
    <property type="component" value="Unassembled WGS sequence"/>
</dbReference>
<name>A0A395M059_9BACT</name>
<dbReference type="SUPFAM" id="SSF56935">
    <property type="entry name" value="Porins"/>
    <property type="match status" value="1"/>
</dbReference>
<sequence length="949" mass="105293">MKTLLYLLALLGFLFCSPSLFAQTYSVQGRVVSETDQSPLAGAKVTLLRLPDSVRSGAITNANGAFLVQNLSAGKYALRITYIGYRDYVWRFELKESVNLGVIAMKESGAVSDEIVVEERLPTAVQQGDTIQFNARAFKTNPDATAEDLISKMPGISVQGGRVQAQGEQVRQVLVDGKPFFGDDPSAVLKNLPAEMIEKIQVFDQQSEQARFSGVEDGNTIKTINIVTKPAYRNGSFGRGYAGYGDRQNYKAGGNLNFFHDAQRISIIGQSNNINEQNFASEDLLGVASSSGAGGGRRGGFGGGGRSGAMAMMFGGPPPPGVFNANPTDNFLVSQQNGLITTHAFGVNFVDEWNKTTDVAASYFFNASSNLAATSLFREFILPSQLGQTYSEANLADTRNINHRINLRIDHKFSDFTSILLVPRLTLQDNRGRNDLDGTTSRAATTLGNTRNDFASELFAARFSNLLLFRHRFDIGRTISLSLNTTYNHSDGESNLAALNQFFPAGTDMLGVQPSMRTDSLNQFSNTRQRGWGFTGNATYTEPLSLNHFLQFTYIANYRPNTSNNETFSRPSSSRAFRLDTLLSNRIESSYLTQSVSTGYRFFTRDVIFALNFGYQWAALSSAQEFPFAFSIRRNFQNILPSAFFRVRFSDNQNLFFAYRTSTVEPTVVQLQEVLNNSNPLLLSIGNQSLNQEFQHNFIFRYSSVDVQAASSFFVLLNASFREDYIGNSTIFAVRDTLLSNQVRLPAGAQLTQPVNLSGYYSLRSLVTYGVPLPFIQTNLNLSVGANLTRTPALLNGELNIATTPSLNAGITLSSNISENVDFTLSTTTNYGTSQNSLQPQLNGQFFNQQSRAKFNLIFGDGLIIQTDLTHQYFSGLSRDFNQNFLLWSASFGKKFFDGRAELRLTVFDILNQNNSIQRNITETFIEDTRTDILQRYAILTFTYNLRQN</sequence>
<evidence type="ECO:0000259" key="2">
    <source>
        <dbReference type="Pfam" id="PF14905"/>
    </source>
</evidence>
<keyword evidence="3" id="KW-0675">Receptor</keyword>
<feature type="domain" description="Outer membrane protein beta-barrel" evidence="2">
    <location>
        <begin position="476"/>
        <end position="944"/>
    </location>
</feature>
<feature type="chain" id="PRO_5017234964" evidence="1">
    <location>
        <begin position="23"/>
        <end position="949"/>
    </location>
</feature>
<organism evidence="3 4">
    <name type="scientific">Candidatus Thermochlorobacter aerophilus</name>
    <dbReference type="NCBI Taxonomy" id="1868324"/>
    <lineage>
        <taxon>Bacteria</taxon>
        <taxon>Pseudomonadati</taxon>
        <taxon>Chlorobiota</taxon>
        <taxon>Chlorobiia</taxon>
        <taxon>Chlorobiales</taxon>
        <taxon>Candidatus Thermochlorobacteriaceae</taxon>
        <taxon>Candidatus Thermochlorobacter</taxon>
    </lineage>
</organism>
<dbReference type="InterPro" id="IPR041700">
    <property type="entry name" value="OMP_b-brl_3"/>
</dbReference>
<gene>
    <name evidence="3" type="ORF">D0433_10225</name>
</gene>
<dbReference type="Gene3D" id="2.60.40.1120">
    <property type="entry name" value="Carboxypeptidase-like, regulatory domain"/>
    <property type="match status" value="1"/>
</dbReference>
<dbReference type="AlphaFoldDB" id="A0A395M059"/>
<dbReference type="Pfam" id="PF14905">
    <property type="entry name" value="OMP_b-brl_3"/>
    <property type="match status" value="1"/>
</dbReference>
<evidence type="ECO:0000256" key="1">
    <source>
        <dbReference type="SAM" id="SignalP"/>
    </source>
</evidence>
<feature type="signal peptide" evidence="1">
    <location>
        <begin position="1"/>
        <end position="22"/>
    </location>
</feature>
<dbReference type="Pfam" id="PF13620">
    <property type="entry name" value="CarboxypepD_reg"/>
    <property type="match status" value="1"/>
</dbReference>
<dbReference type="SUPFAM" id="SSF49478">
    <property type="entry name" value="Cna protein B-type domain"/>
    <property type="match status" value="1"/>
</dbReference>
<keyword evidence="1" id="KW-0732">Signal</keyword>
<proteinExistence type="predicted"/>
<evidence type="ECO:0000313" key="4">
    <source>
        <dbReference type="Proteomes" id="UP000266389"/>
    </source>
</evidence>
<comment type="caution">
    <text evidence="3">The sequence shown here is derived from an EMBL/GenBank/DDBJ whole genome shotgun (WGS) entry which is preliminary data.</text>
</comment>
<protein>
    <submittedName>
        <fullName evidence="3">TonB-dependent receptor</fullName>
    </submittedName>
</protein>
<evidence type="ECO:0000313" key="3">
    <source>
        <dbReference type="EMBL" id="RFM23598.1"/>
    </source>
</evidence>
<accession>A0A395M059</accession>
<dbReference type="EMBL" id="PHFL01000061">
    <property type="protein sequence ID" value="RFM23598.1"/>
    <property type="molecule type" value="Genomic_DNA"/>
</dbReference>
<reference evidence="3 4" key="1">
    <citation type="journal article" date="2011" name="ISME J.">
        <title>Community ecology of hot spring cyanobacterial mats: predominant populations and their functional potential.</title>
        <authorList>
            <person name="Klatt C.G."/>
            <person name="Wood J.M."/>
            <person name="Rusch D.B."/>
            <person name="Bateson M.M."/>
            <person name="Hamamura N."/>
            <person name="Heidelberg J.F."/>
            <person name="Grossman A.R."/>
            <person name="Bhaya D."/>
            <person name="Cohan F.M."/>
            <person name="Kuhl M."/>
            <person name="Bryant D.A."/>
            <person name="Ward D.M."/>
        </authorList>
    </citation>
    <scope>NUCLEOTIDE SEQUENCE [LARGE SCALE GENOMIC DNA]</scope>
    <source>
        <strain evidence="3">OS</strain>
    </source>
</reference>